<protein>
    <recommendedName>
        <fullName evidence="3">Peptidase S9 prolyl oligopeptidase catalytic domain-containing protein</fullName>
    </recommendedName>
</protein>
<dbReference type="KEGG" id="cfl:Cfla_0741"/>
<dbReference type="PROSITE" id="PS51318">
    <property type="entry name" value="TAT"/>
    <property type="match status" value="1"/>
</dbReference>
<evidence type="ECO:0000313" key="2">
    <source>
        <dbReference type="Proteomes" id="UP000000849"/>
    </source>
</evidence>
<dbReference type="RefSeq" id="WP_013115986.1">
    <property type="nucleotide sequence ID" value="NC_014151.1"/>
</dbReference>
<name>D5UJC9_CELFN</name>
<sequence>MTDRAAPFPSRRTFLTGAAVAGLGAAGLLLGTPAARASSLPRLPGEISRRADQRTAAGTRYDAVQVDIAGDRAWLTIPQGLRLDEPIGVTWFYHGSGSDHSALLDGFGYESRQLVDRGVVGICQDAGGNGYAGPYAIAAQEAGWRYVSSLADVGANFLRATSGGGALAAEVLGAGLVPDVVGLYFVNAIWDVRRSYDLGGRAEIGPAYGYSTAAIDRTNPARHPASAWAGDRIRIVHTTGVDLVTPPQIHAIPFYERARQQGADVTVRTHDLGHTTPSFVGNEVPIWFTRWFRAWQTDRARG</sequence>
<dbReference type="AlphaFoldDB" id="D5UJC9"/>
<dbReference type="SUPFAM" id="SSF53474">
    <property type="entry name" value="alpha/beta-Hydrolases"/>
    <property type="match status" value="1"/>
</dbReference>
<keyword evidence="2" id="KW-1185">Reference proteome</keyword>
<evidence type="ECO:0008006" key="3">
    <source>
        <dbReference type="Google" id="ProtNLM"/>
    </source>
</evidence>
<dbReference type="HOGENOM" id="CLU_920391_0_0_11"/>
<accession>D5UJC9</accession>
<dbReference type="InterPro" id="IPR029058">
    <property type="entry name" value="AB_hydrolase_fold"/>
</dbReference>
<dbReference type="STRING" id="446466.Cfla_0741"/>
<reference evidence="1 2" key="1">
    <citation type="journal article" date="2010" name="Stand. Genomic Sci.">
        <title>Complete genome sequence of Cellulomonas flavigena type strain (134).</title>
        <authorList>
            <person name="Abt B."/>
            <person name="Foster B."/>
            <person name="Lapidus A."/>
            <person name="Clum A."/>
            <person name="Sun H."/>
            <person name="Pukall R."/>
            <person name="Lucas S."/>
            <person name="Glavina Del Rio T."/>
            <person name="Nolan M."/>
            <person name="Tice H."/>
            <person name="Cheng J.F."/>
            <person name="Pitluck S."/>
            <person name="Liolios K."/>
            <person name="Ivanova N."/>
            <person name="Mavromatis K."/>
            <person name="Ovchinnikova G."/>
            <person name="Pati A."/>
            <person name="Goodwin L."/>
            <person name="Chen A."/>
            <person name="Palaniappan K."/>
            <person name="Land M."/>
            <person name="Hauser L."/>
            <person name="Chang Y.J."/>
            <person name="Jeffries C.D."/>
            <person name="Rohde M."/>
            <person name="Goker M."/>
            <person name="Woyke T."/>
            <person name="Bristow J."/>
            <person name="Eisen J.A."/>
            <person name="Markowitz V."/>
            <person name="Hugenholtz P."/>
            <person name="Kyrpides N.C."/>
            <person name="Klenk H.P."/>
        </authorList>
    </citation>
    <scope>NUCLEOTIDE SEQUENCE [LARGE SCALE GENOMIC DNA]</scope>
    <source>
        <strain evidence="2">ATCC 482 / DSM 20109 / BCRC 11376 / JCM 18109 / NBRC 3775 / NCIMB 8073 / NRS 134</strain>
    </source>
</reference>
<organism evidence="1 2">
    <name type="scientific">Cellulomonas flavigena (strain ATCC 482 / DSM 20109 / BCRC 11376 / JCM 18109 / NBRC 3775 / NCIMB 8073 / NRS 134)</name>
    <dbReference type="NCBI Taxonomy" id="446466"/>
    <lineage>
        <taxon>Bacteria</taxon>
        <taxon>Bacillati</taxon>
        <taxon>Actinomycetota</taxon>
        <taxon>Actinomycetes</taxon>
        <taxon>Micrococcales</taxon>
        <taxon>Cellulomonadaceae</taxon>
        <taxon>Cellulomonas</taxon>
    </lineage>
</organism>
<dbReference type="Proteomes" id="UP000000849">
    <property type="component" value="Chromosome"/>
</dbReference>
<evidence type="ECO:0000313" key="1">
    <source>
        <dbReference type="EMBL" id="ADG73652.1"/>
    </source>
</evidence>
<gene>
    <name evidence="1" type="ordered locus">Cfla_0741</name>
</gene>
<dbReference type="eggNOG" id="COG1073">
    <property type="taxonomic scope" value="Bacteria"/>
</dbReference>
<dbReference type="EMBL" id="CP001964">
    <property type="protein sequence ID" value="ADG73652.1"/>
    <property type="molecule type" value="Genomic_DNA"/>
</dbReference>
<dbReference type="InterPro" id="IPR006311">
    <property type="entry name" value="TAT_signal"/>
</dbReference>
<dbReference type="Gene3D" id="3.40.50.1820">
    <property type="entry name" value="alpha/beta hydrolase"/>
    <property type="match status" value="1"/>
</dbReference>
<proteinExistence type="predicted"/>